<dbReference type="EMBL" id="PKPP01004547">
    <property type="protein sequence ID" value="PWA63847.1"/>
    <property type="molecule type" value="Genomic_DNA"/>
</dbReference>
<feature type="region of interest" description="Disordered" evidence="1">
    <location>
        <begin position="1"/>
        <end position="88"/>
    </location>
</feature>
<feature type="compositionally biased region" description="Polar residues" evidence="1">
    <location>
        <begin position="36"/>
        <end position="45"/>
    </location>
</feature>
<evidence type="ECO:0000313" key="2">
    <source>
        <dbReference type="EMBL" id="PWA63847.1"/>
    </source>
</evidence>
<organism evidence="2 3">
    <name type="scientific">Artemisia annua</name>
    <name type="common">Sweet wormwood</name>
    <dbReference type="NCBI Taxonomy" id="35608"/>
    <lineage>
        <taxon>Eukaryota</taxon>
        <taxon>Viridiplantae</taxon>
        <taxon>Streptophyta</taxon>
        <taxon>Embryophyta</taxon>
        <taxon>Tracheophyta</taxon>
        <taxon>Spermatophyta</taxon>
        <taxon>Magnoliopsida</taxon>
        <taxon>eudicotyledons</taxon>
        <taxon>Gunneridae</taxon>
        <taxon>Pentapetalae</taxon>
        <taxon>asterids</taxon>
        <taxon>campanulids</taxon>
        <taxon>Asterales</taxon>
        <taxon>Asteraceae</taxon>
        <taxon>Asteroideae</taxon>
        <taxon>Anthemideae</taxon>
        <taxon>Artemisiinae</taxon>
        <taxon>Artemisia</taxon>
    </lineage>
</organism>
<comment type="caution">
    <text evidence="2">The sequence shown here is derived from an EMBL/GenBank/DDBJ whole genome shotgun (WGS) entry which is preliminary data.</text>
</comment>
<keyword evidence="3" id="KW-1185">Reference proteome</keyword>
<feature type="compositionally biased region" description="Low complexity" evidence="1">
    <location>
        <begin position="1"/>
        <end position="22"/>
    </location>
</feature>
<keyword evidence="2" id="KW-0378">Hydrolase</keyword>
<dbReference type="GO" id="GO:0004527">
    <property type="term" value="F:exonuclease activity"/>
    <property type="evidence" value="ECO:0007669"/>
    <property type="project" value="UniProtKB-KW"/>
</dbReference>
<keyword evidence="2" id="KW-0540">Nuclease</keyword>
<keyword evidence="2" id="KW-0269">Exonuclease</keyword>
<evidence type="ECO:0000256" key="1">
    <source>
        <dbReference type="SAM" id="MobiDB-lite"/>
    </source>
</evidence>
<dbReference type="AlphaFoldDB" id="A0A2U1MRI9"/>
<gene>
    <name evidence="2" type="ORF">CTI12_AA349760</name>
</gene>
<protein>
    <submittedName>
        <fullName evidence="2">Endonuclease/exonuclease/phosphatase</fullName>
    </submittedName>
</protein>
<sequence length="298" mass="32747">MEKGFFNNKNTTKGTTSAATGNESDITKSIGDANVPSVNASSSIGGFSKDVPKQVEPVSFASPSMVNDGDDGNLPEGNESDITKSIGDANVPSVNVSSSIGGMNLMEEFWSTSDTNVLNTNVTTEIKIRKSDLLRCIEDRDLKAECGLLTNTDSLAREAAIFELMYRVKWAVDGDENSRYFHASIKKRAVKHHINGLSWGGNWITLPDAIKGVAFSHFQDPFKEPISARPRFRSRVGSLKAMNLSLLGKWRWRFLNEQEALWRKVISVLFDSDGGFKNIRGAELKKGIWDGIILSAPL</sequence>
<dbReference type="Proteomes" id="UP000245207">
    <property type="component" value="Unassembled WGS sequence"/>
</dbReference>
<proteinExistence type="predicted"/>
<evidence type="ECO:0000313" key="3">
    <source>
        <dbReference type="Proteomes" id="UP000245207"/>
    </source>
</evidence>
<dbReference type="GO" id="GO:0004519">
    <property type="term" value="F:endonuclease activity"/>
    <property type="evidence" value="ECO:0007669"/>
    <property type="project" value="UniProtKB-KW"/>
</dbReference>
<name>A0A2U1MRI9_ARTAN</name>
<reference evidence="2 3" key="1">
    <citation type="journal article" date="2018" name="Mol. Plant">
        <title>The genome of Artemisia annua provides insight into the evolution of Asteraceae family and artemisinin biosynthesis.</title>
        <authorList>
            <person name="Shen Q."/>
            <person name="Zhang L."/>
            <person name="Liao Z."/>
            <person name="Wang S."/>
            <person name="Yan T."/>
            <person name="Shi P."/>
            <person name="Liu M."/>
            <person name="Fu X."/>
            <person name="Pan Q."/>
            <person name="Wang Y."/>
            <person name="Lv Z."/>
            <person name="Lu X."/>
            <person name="Zhang F."/>
            <person name="Jiang W."/>
            <person name="Ma Y."/>
            <person name="Chen M."/>
            <person name="Hao X."/>
            <person name="Li L."/>
            <person name="Tang Y."/>
            <person name="Lv G."/>
            <person name="Zhou Y."/>
            <person name="Sun X."/>
            <person name="Brodelius P.E."/>
            <person name="Rose J.K.C."/>
            <person name="Tang K."/>
        </authorList>
    </citation>
    <scope>NUCLEOTIDE SEQUENCE [LARGE SCALE GENOMIC DNA]</scope>
    <source>
        <strain evidence="3">cv. Huhao1</strain>
        <tissue evidence="2">Leaf</tissue>
    </source>
</reference>
<keyword evidence="2" id="KW-0255">Endonuclease</keyword>
<accession>A0A2U1MRI9</accession>
<dbReference type="OrthoDB" id="1937528at2759"/>